<dbReference type="SUPFAM" id="SSF52058">
    <property type="entry name" value="L domain-like"/>
    <property type="match status" value="2"/>
</dbReference>
<keyword evidence="4" id="KW-0433">Leucine-rich repeat</keyword>
<dbReference type="EMBL" id="CM026423">
    <property type="protein sequence ID" value="KAG0582850.1"/>
    <property type="molecule type" value="Genomic_DNA"/>
</dbReference>
<dbReference type="PROSITE" id="PS50011">
    <property type="entry name" value="PROTEIN_KINASE_DOM"/>
    <property type="match status" value="1"/>
</dbReference>
<dbReference type="InterPro" id="IPR000719">
    <property type="entry name" value="Prot_kinase_dom"/>
</dbReference>
<dbReference type="Gene3D" id="3.80.10.10">
    <property type="entry name" value="Ribonuclease Inhibitor"/>
    <property type="match status" value="3"/>
</dbReference>
<dbReference type="Gene3D" id="3.30.200.20">
    <property type="entry name" value="Phosphorylase Kinase, domain 1"/>
    <property type="match status" value="1"/>
</dbReference>
<keyword evidence="13 19" id="KW-0472">Membrane</keyword>
<evidence type="ECO:0000256" key="2">
    <source>
        <dbReference type="ARBA" id="ARBA00012513"/>
    </source>
</evidence>
<dbReference type="InterPro" id="IPR011009">
    <property type="entry name" value="Kinase-like_dom_sf"/>
</dbReference>
<keyword evidence="7 20" id="KW-0732">Signal</keyword>
<protein>
    <recommendedName>
        <fullName evidence="2">non-specific serine/threonine protein kinase</fullName>
        <ecNumber evidence="2">2.7.11.1</ecNumber>
    </recommendedName>
</protein>
<dbReference type="FunFam" id="3.30.200.20:FF:000039">
    <property type="entry name" value="receptor-like protein kinase FERONIA"/>
    <property type="match status" value="1"/>
</dbReference>
<keyword evidence="12 19" id="KW-1133">Transmembrane helix</keyword>
<dbReference type="PROSITE" id="PS00107">
    <property type="entry name" value="PROTEIN_KINASE_ATP"/>
    <property type="match status" value="1"/>
</dbReference>
<dbReference type="SMART" id="SM00220">
    <property type="entry name" value="S_TKc"/>
    <property type="match status" value="1"/>
</dbReference>
<evidence type="ECO:0000313" key="23">
    <source>
        <dbReference type="Proteomes" id="UP000822688"/>
    </source>
</evidence>
<keyword evidence="3" id="KW-0723">Serine/threonine-protein kinase</keyword>
<evidence type="ECO:0000256" key="1">
    <source>
        <dbReference type="ARBA" id="ARBA00004167"/>
    </source>
</evidence>
<evidence type="ECO:0000256" key="8">
    <source>
        <dbReference type="ARBA" id="ARBA00022737"/>
    </source>
</evidence>
<comment type="catalytic activity">
    <reaction evidence="16">
        <text>L-seryl-[protein] + ATP = O-phospho-L-seryl-[protein] + ADP + H(+)</text>
        <dbReference type="Rhea" id="RHEA:17989"/>
        <dbReference type="Rhea" id="RHEA-COMP:9863"/>
        <dbReference type="Rhea" id="RHEA-COMP:11604"/>
        <dbReference type="ChEBI" id="CHEBI:15378"/>
        <dbReference type="ChEBI" id="CHEBI:29999"/>
        <dbReference type="ChEBI" id="CHEBI:30616"/>
        <dbReference type="ChEBI" id="CHEBI:83421"/>
        <dbReference type="ChEBI" id="CHEBI:456216"/>
        <dbReference type="EC" id="2.7.11.1"/>
    </reaction>
</comment>
<dbReference type="FunFam" id="1.10.510.10:FF:000453">
    <property type="entry name" value="LRR receptor-like serine/threonine-protein kinase HSL2"/>
    <property type="match status" value="1"/>
</dbReference>
<feature type="chain" id="PRO_5035726563" description="non-specific serine/threonine protein kinase" evidence="20">
    <location>
        <begin position="34"/>
        <end position="1030"/>
    </location>
</feature>
<evidence type="ECO:0000256" key="7">
    <source>
        <dbReference type="ARBA" id="ARBA00022729"/>
    </source>
</evidence>
<keyword evidence="10" id="KW-0418">Kinase</keyword>
<keyword evidence="5" id="KW-0808">Transferase</keyword>
<proteinExistence type="predicted"/>
<feature type="domain" description="Protein kinase" evidence="21">
    <location>
        <begin position="671"/>
        <end position="943"/>
    </location>
</feature>
<evidence type="ECO:0000256" key="15">
    <source>
        <dbReference type="ARBA" id="ARBA00047899"/>
    </source>
</evidence>
<sequence>MGARLEVKCMRSVNAWRLSVVFVLVCFGVRAIAQSTNPNDVIVLQKLQQAWGGGTDMWTGSDPCGDNWEGIVCSKDGRVVSLYMVSRDLKGTIPPDIGDLSALQNLDISFNRNLWGELPSELGNLASLGYLSLQKCRFTGQIPSSLGQLSNLTFLALNNNKLNGPIPSALGALKKLKWFDVAYNSLSGPLPVSTTSPDGLGLDSWPVIEHYHLNDNLFEGSIPPEIGNSAHKCIHLLLEVNQFTGTIPESFGNLSALQILSLHVNQLTGVVPASLNKIVKNGTTQVGLLQIRLANNSLTGTLPTLNALNQLEYVDFSNNPFDPQPFPTWLNASSNTIQTIRSENSNLAGPLPDDILTYPALQGLYLQSNQLNGTLSIATNIGPRLRYVSLQNNMITNIITTSNAVLNAQIMLQGNPICTSSGGLVKVDPSLCNATDTPVVTKWSSSLADNNNCTSFCGNARLTLNPLQCKCSYPLIVTLEVRAPTFTTIDNETLWGVLQDQTVHSLVNLSATEVPPVKFQADQLWVRDAAFNGSQLRVEVRLFFFPLSGEVMDFTTQDWLTRSFTNQKIKYTSPFKPELVKDIENSQGVVYVVASGLSKFAIIGIAVGAGAVAVIVGFLIFLALRMRRKAQTERKKNPFAAWQNIEGASAPQLKGANWFNFDDIKRMTNNFSEENELGEGGYGKVYKGIQAGTGIIVAVKRAQEGSKQGAAEFKNEIELLSRVHHNNLVALVGFCYEEGEQVLVYEYVPNGTLTDWLRGSMSDQPLDWDRRLLIALGAARGLAYLHDNADPPIIHRDVKSCNILLDKRMNAKVADFGLSVLVPDDKTGKLKPTIKGTMGYLDPEYYMTSVMSPKSDVYSFGVVLLEIITAKPPIYRGGHIVRDVRNRFDKNGMDGVKEILDPALAESLEEELETFMNIALVCVEDTALERPSMHEVVKQLETLVGPKAQLMHGGDNSLASSKASSKGSRMSRREKMSRKEKKMPLPRSNFMSDDSEPVTGQFSQGSASSQQSASFRYSGGFAPNMTLQTK</sequence>
<evidence type="ECO:0000256" key="9">
    <source>
        <dbReference type="ARBA" id="ARBA00022741"/>
    </source>
</evidence>
<dbReference type="SUPFAM" id="SSF56112">
    <property type="entry name" value="Protein kinase-like (PK-like)"/>
    <property type="match status" value="1"/>
</dbReference>
<evidence type="ECO:0000259" key="21">
    <source>
        <dbReference type="PROSITE" id="PS50011"/>
    </source>
</evidence>
<dbReference type="PROSITE" id="PS00108">
    <property type="entry name" value="PROTEIN_KINASE_ST"/>
    <property type="match status" value="1"/>
</dbReference>
<dbReference type="Proteomes" id="UP000822688">
    <property type="component" value="Chromosome 3"/>
</dbReference>
<evidence type="ECO:0000256" key="5">
    <source>
        <dbReference type="ARBA" id="ARBA00022679"/>
    </source>
</evidence>
<evidence type="ECO:0000256" key="6">
    <source>
        <dbReference type="ARBA" id="ARBA00022692"/>
    </source>
</evidence>
<keyword evidence="11 17" id="KW-0067">ATP-binding</keyword>
<evidence type="ECO:0000256" key="4">
    <source>
        <dbReference type="ARBA" id="ARBA00022614"/>
    </source>
</evidence>
<feature type="compositionally biased region" description="Low complexity" evidence="18">
    <location>
        <begin position="957"/>
        <end position="968"/>
    </location>
</feature>
<dbReference type="CDD" id="cd14066">
    <property type="entry name" value="STKc_IRAK"/>
    <property type="match status" value="1"/>
</dbReference>
<name>A0A8T0IGJ6_CERPU</name>
<dbReference type="InterPro" id="IPR001611">
    <property type="entry name" value="Leu-rich_rpt"/>
</dbReference>
<comment type="subcellular location">
    <subcellularLocation>
        <location evidence="1">Membrane</location>
        <topology evidence="1">Single-pass membrane protein</topology>
    </subcellularLocation>
</comment>
<evidence type="ECO:0000256" key="12">
    <source>
        <dbReference type="ARBA" id="ARBA00022989"/>
    </source>
</evidence>
<dbReference type="Gene3D" id="1.10.510.10">
    <property type="entry name" value="Transferase(Phosphotransferase) domain 1"/>
    <property type="match status" value="1"/>
</dbReference>
<accession>A0A8T0IGJ6</accession>
<keyword evidence="14" id="KW-0325">Glycoprotein</keyword>
<reference evidence="22" key="1">
    <citation type="submission" date="2020-06" db="EMBL/GenBank/DDBJ databases">
        <title>WGS assembly of Ceratodon purpureus strain R40.</title>
        <authorList>
            <person name="Carey S.B."/>
            <person name="Jenkins J."/>
            <person name="Shu S."/>
            <person name="Lovell J.T."/>
            <person name="Sreedasyam A."/>
            <person name="Maumus F."/>
            <person name="Tiley G.P."/>
            <person name="Fernandez-Pozo N."/>
            <person name="Barry K."/>
            <person name="Chen C."/>
            <person name="Wang M."/>
            <person name="Lipzen A."/>
            <person name="Daum C."/>
            <person name="Saski C.A."/>
            <person name="Payton A.C."/>
            <person name="Mcbreen J.C."/>
            <person name="Conrad R.E."/>
            <person name="Kollar L.M."/>
            <person name="Olsson S."/>
            <person name="Huttunen S."/>
            <person name="Landis J.B."/>
            <person name="Wickett N.J."/>
            <person name="Johnson M.G."/>
            <person name="Rensing S.A."/>
            <person name="Grimwood J."/>
            <person name="Schmutz J."/>
            <person name="Mcdaniel S.F."/>
        </authorList>
    </citation>
    <scope>NUCLEOTIDE SEQUENCE</scope>
    <source>
        <strain evidence="22">R40</strain>
    </source>
</reference>
<evidence type="ECO:0000313" key="22">
    <source>
        <dbReference type="EMBL" id="KAG0582850.1"/>
    </source>
</evidence>
<evidence type="ECO:0000256" key="20">
    <source>
        <dbReference type="SAM" id="SignalP"/>
    </source>
</evidence>
<keyword evidence="8" id="KW-0677">Repeat</keyword>
<evidence type="ECO:0000256" key="10">
    <source>
        <dbReference type="ARBA" id="ARBA00022777"/>
    </source>
</evidence>
<comment type="catalytic activity">
    <reaction evidence="15">
        <text>L-threonyl-[protein] + ATP = O-phospho-L-threonyl-[protein] + ADP + H(+)</text>
        <dbReference type="Rhea" id="RHEA:46608"/>
        <dbReference type="Rhea" id="RHEA-COMP:11060"/>
        <dbReference type="Rhea" id="RHEA-COMP:11605"/>
        <dbReference type="ChEBI" id="CHEBI:15378"/>
        <dbReference type="ChEBI" id="CHEBI:30013"/>
        <dbReference type="ChEBI" id="CHEBI:30616"/>
        <dbReference type="ChEBI" id="CHEBI:61977"/>
        <dbReference type="ChEBI" id="CHEBI:456216"/>
        <dbReference type="EC" id="2.7.11.1"/>
    </reaction>
</comment>
<feature type="transmembrane region" description="Helical" evidence="19">
    <location>
        <begin position="600"/>
        <end position="624"/>
    </location>
</feature>
<keyword evidence="9 17" id="KW-0547">Nucleotide-binding</keyword>
<feature type="binding site" evidence="17">
    <location>
        <position position="700"/>
    </location>
    <ligand>
        <name>ATP</name>
        <dbReference type="ChEBI" id="CHEBI:30616"/>
    </ligand>
</feature>
<evidence type="ECO:0000256" key="19">
    <source>
        <dbReference type="SAM" id="Phobius"/>
    </source>
</evidence>
<organism evidence="22 23">
    <name type="scientific">Ceratodon purpureus</name>
    <name type="common">Fire moss</name>
    <name type="synonym">Dicranum purpureum</name>
    <dbReference type="NCBI Taxonomy" id="3225"/>
    <lineage>
        <taxon>Eukaryota</taxon>
        <taxon>Viridiplantae</taxon>
        <taxon>Streptophyta</taxon>
        <taxon>Embryophyta</taxon>
        <taxon>Bryophyta</taxon>
        <taxon>Bryophytina</taxon>
        <taxon>Bryopsida</taxon>
        <taxon>Dicranidae</taxon>
        <taxon>Pseudoditrichales</taxon>
        <taxon>Ditrichaceae</taxon>
        <taxon>Ceratodon</taxon>
    </lineage>
</organism>
<evidence type="ECO:0000256" key="16">
    <source>
        <dbReference type="ARBA" id="ARBA00048679"/>
    </source>
</evidence>
<evidence type="ECO:0000256" key="3">
    <source>
        <dbReference type="ARBA" id="ARBA00022527"/>
    </source>
</evidence>
<dbReference type="Pfam" id="PF00560">
    <property type="entry name" value="LRR_1"/>
    <property type="match status" value="2"/>
</dbReference>
<dbReference type="GO" id="GO:0005524">
    <property type="term" value="F:ATP binding"/>
    <property type="evidence" value="ECO:0007669"/>
    <property type="project" value="UniProtKB-UniRule"/>
</dbReference>
<dbReference type="AlphaFoldDB" id="A0A8T0IGJ6"/>
<dbReference type="PANTHER" id="PTHR45974:SF266">
    <property type="entry name" value="LEUCINE-RICH REPEAT RECEPTOR PROTEIN KINASE HPCA1"/>
    <property type="match status" value="1"/>
</dbReference>
<feature type="compositionally biased region" description="Basic residues" evidence="18">
    <location>
        <begin position="969"/>
        <end position="981"/>
    </location>
</feature>
<dbReference type="Pfam" id="PF00069">
    <property type="entry name" value="Pkinase"/>
    <property type="match status" value="1"/>
</dbReference>
<dbReference type="InterPro" id="IPR017441">
    <property type="entry name" value="Protein_kinase_ATP_BS"/>
</dbReference>
<dbReference type="InterPro" id="IPR008271">
    <property type="entry name" value="Ser/Thr_kinase_AS"/>
</dbReference>
<dbReference type="FunFam" id="3.80.10.10:FF:000363">
    <property type="entry name" value="Leucine-rich repeat family protein"/>
    <property type="match status" value="1"/>
</dbReference>
<evidence type="ECO:0000256" key="17">
    <source>
        <dbReference type="PROSITE-ProRule" id="PRU10141"/>
    </source>
</evidence>
<dbReference type="EC" id="2.7.11.1" evidence="2"/>
<dbReference type="PANTHER" id="PTHR45974">
    <property type="entry name" value="RECEPTOR-LIKE PROTEIN 55"/>
    <property type="match status" value="1"/>
</dbReference>
<dbReference type="InterPro" id="IPR032675">
    <property type="entry name" value="LRR_dom_sf"/>
</dbReference>
<keyword evidence="23" id="KW-1185">Reference proteome</keyword>
<evidence type="ECO:0000256" key="13">
    <source>
        <dbReference type="ARBA" id="ARBA00023136"/>
    </source>
</evidence>
<keyword evidence="6 19" id="KW-0812">Transmembrane</keyword>
<gene>
    <name evidence="22" type="ORF">KC19_3G091000</name>
</gene>
<feature type="region of interest" description="Disordered" evidence="18">
    <location>
        <begin position="949"/>
        <end position="1030"/>
    </location>
</feature>
<feature type="signal peptide" evidence="20">
    <location>
        <begin position="1"/>
        <end position="33"/>
    </location>
</feature>
<feature type="compositionally biased region" description="Low complexity" evidence="18">
    <location>
        <begin position="1000"/>
        <end position="1015"/>
    </location>
</feature>
<evidence type="ECO:0000256" key="11">
    <source>
        <dbReference type="ARBA" id="ARBA00022840"/>
    </source>
</evidence>
<comment type="caution">
    <text evidence="22">The sequence shown here is derived from an EMBL/GenBank/DDBJ whole genome shotgun (WGS) entry which is preliminary data.</text>
</comment>
<evidence type="ECO:0000256" key="14">
    <source>
        <dbReference type="ARBA" id="ARBA00023180"/>
    </source>
</evidence>
<dbReference type="GO" id="GO:0016020">
    <property type="term" value="C:membrane"/>
    <property type="evidence" value="ECO:0007669"/>
    <property type="project" value="UniProtKB-SubCell"/>
</dbReference>
<dbReference type="GO" id="GO:0004674">
    <property type="term" value="F:protein serine/threonine kinase activity"/>
    <property type="evidence" value="ECO:0007669"/>
    <property type="project" value="UniProtKB-KW"/>
</dbReference>
<evidence type="ECO:0000256" key="18">
    <source>
        <dbReference type="SAM" id="MobiDB-lite"/>
    </source>
</evidence>